<name>A0A2I1KSQ5_9ACTO</name>
<dbReference type="Gene3D" id="3.40.50.2300">
    <property type="match status" value="2"/>
</dbReference>
<reference evidence="6 7" key="1">
    <citation type="submission" date="2017-12" db="EMBL/GenBank/DDBJ databases">
        <title>Phylogenetic diversity of female urinary microbiome.</title>
        <authorList>
            <person name="Thomas-White K."/>
            <person name="Wolfe A.J."/>
        </authorList>
    </citation>
    <scope>NUCLEOTIDE SEQUENCE [LARGE SCALE GENOMIC DNA]</scope>
    <source>
        <strain evidence="6 7">UMB0319</strain>
    </source>
</reference>
<dbReference type="AlphaFoldDB" id="A0A2I1KSQ5"/>
<evidence type="ECO:0000256" key="4">
    <source>
        <dbReference type="SAM" id="MobiDB-lite"/>
    </source>
</evidence>
<dbReference type="InterPro" id="IPR046335">
    <property type="entry name" value="LacI/GalR-like_sensor"/>
</dbReference>
<dbReference type="Proteomes" id="UP000234778">
    <property type="component" value="Unassembled WGS sequence"/>
</dbReference>
<dbReference type="EMBL" id="PKHA01000005">
    <property type="protein sequence ID" value="PKY98656.1"/>
    <property type="molecule type" value="Genomic_DNA"/>
</dbReference>
<dbReference type="CDD" id="cd06296">
    <property type="entry name" value="PBP1_CatR-like"/>
    <property type="match status" value="1"/>
</dbReference>
<keyword evidence="2" id="KW-0238">DNA-binding</keyword>
<feature type="domain" description="HTH lacI-type" evidence="5">
    <location>
        <begin position="9"/>
        <end position="63"/>
    </location>
</feature>
<evidence type="ECO:0000313" key="7">
    <source>
        <dbReference type="Proteomes" id="UP000234778"/>
    </source>
</evidence>
<protein>
    <submittedName>
        <fullName evidence="6">LacI family transcriptional regulator</fullName>
    </submittedName>
</protein>
<dbReference type="Pfam" id="PF13377">
    <property type="entry name" value="Peripla_BP_3"/>
    <property type="match status" value="1"/>
</dbReference>
<gene>
    <name evidence="6" type="ORF">CYJ26_06020</name>
</gene>
<evidence type="ECO:0000256" key="1">
    <source>
        <dbReference type="ARBA" id="ARBA00023015"/>
    </source>
</evidence>
<dbReference type="InterPro" id="IPR028082">
    <property type="entry name" value="Peripla_BP_I"/>
</dbReference>
<evidence type="ECO:0000256" key="2">
    <source>
        <dbReference type="ARBA" id="ARBA00023125"/>
    </source>
</evidence>
<proteinExistence type="predicted"/>
<dbReference type="GeneID" id="81708487"/>
<evidence type="ECO:0000313" key="6">
    <source>
        <dbReference type="EMBL" id="PKY98656.1"/>
    </source>
</evidence>
<dbReference type="GO" id="GO:0003700">
    <property type="term" value="F:DNA-binding transcription factor activity"/>
    <property type="evidence" value="ECO:0007669"/>
    <property type="project" value="TreeGrafter"/>
</dbReference>
<dbReference type="InterPro" id="IPR010982">
    <property type="entry name" value="Lambda_DNA-bd_dom_sf"/>
</dbReference>
<dbReference type="PANTHER" id="PTHR30146">
    <property type="entry name" value="LACI-RELATED TRANSCRIPTIONAL REPRESSOR"/>
    <property type="match status" value="1"/>
</dbReference>
<feature type="region of interest" description="Disordered" evidence="4">
    <location>
        <begin position="47"/>
        <end position="77"/>
    </location>
</feature>
<dbReference type="GO" id="GO:0000976">
    <property type="term" value="F:transcription cis-regulatory region binding"/>
    <property type="evidence" value="ECO:0007669"/>
    <property type="project" value="TreeGrafter"/>
</dbReference>
<keyword evidence="1" id="KW-0805">Transcription regulation</keyword>
<dbReference type="RefSeq" id="WP_101638126.1">
    <property type="nucleotide sequence ID" value="NZ_JBKUIE010000001.1"/>
</dbReference>
<organism evidence="6 7">
    <name type="scientific">Actinomyces urogenitalis</name>
    <dbReference type="NCBI Taxonomy" id="103621"/>
    <lineage>
        <taxon>Bacteria</taxon>
        <taxon>Bacillati</taxon>
        <taxon>Actinomycetota</taxon>
        <taxon>Actinomycetes</taxon>
        <taxon>Actinomycetales</taxon>
        <taxon>Actinomycetaceae</taxon>
        <taxon>Actinomyces</taxon>
    </lineage>
</organism>
<sequence>MPRPRSNAPTQAAVAAAAGVSVPTVSKALRADPTISARTRERVLAAARQAGYPVRPSTALSSSPREGATADPAPGPRQPHIAVLFETVDNAYTPKVLAGMLTAAAELDMVVHIDQIGAPTHQSGPRSPDRTMEVAARAIESADGLILATTPCSVELARLCSTRGIPVISIDPASAPPEGLIALSASNWRGGVQATEHLLALGHERIGVVCGPSTSVPSIERLAGYRSALAEAGIAFTPELVVSGRYTYEAGLAGASQLLELADPPTAVFALADSIAFGVMAYAHAHGLTVPEQLSVIGFDDTDPARLVSPALTSVHQPLEDMGREALELIKREIEGGYVPGRPVELQTTLVQRGSTAPPGSR</sequence>
<dbReference type="InterPro" id="IPR000843">
    <property type="entry name" value="HTH_LacI"/>
</dbReference>
<dbReference type="Gene3D" id="1.10.260.40">
    <property type="entry name" value="lambda repressor-like DNA-binding domains"/>
    <property type="match status" value="1"/>
</dbReference>
<dbReference type="PANTHER" id="PTHR30146:SF153">
    <property type="entry name" value="LACTOSE OPERON REPRESSOR"/>
    <property type="match status" value="1"/>
</dbReference>
<accession>A0A2I1KSQ5</accession>
<evidence type="ECO:0000256" key="3">
    <source>
        <dbReference type="ARBA" id="ARBA00023163"/>
    </source>
</evidence>
<keyword evidence="3" id="KW-0804">Transcription</keyword>
<dbReference type="SUPFAM" id="SSF53822">
    <property type="entry name" value="Periplasmic binding protein-like I"/>
    <property type="match status" value="1"/>
</dbReference>
<evidence type="ECO:0000259" key="5">
    <source>
        <dbReference type="PROSITE" id="PS50932"/>
    </source>
</evidence>
<dbReference type="CDD" id="cd01392">
    <property type="entry name" value="HTH_LacI"/>
    <property type="match status" value="1"/>
</dbReference>
<dbReference type="SUPFAM" id="SSF47413">
    <property type="entry name" value="lambda repressor-like DNA-binding domains"/>
    <property type="match status" value="1"/>
</dbReference>
<dbReference type="PROSITE" id="PS50932">
    <property type="entry name" value="HTH_LACI_2"/>
    <property type="match status" value="1"/>
</dbReference>
<comment type="caution">
    <text evidence="6">The sequence shown here is derived from an EMBL/GenBank/DDBJ whole genome shotgun (WGS) entry which is preliminary data.</text>
</comment>
<dbReference type="SMART" id="SM00354">
    <property type="entry name" value="HTH_LACI"/>
    <property type="match status" value="1"/>
</dbReference>
<dbReference type="Pfam" id="PF00356">
    <property type="entry name" value="LacI"/>
    <property type="match status" value="1"/>
</dbReference>